<accession>A0A2I0HRU4</accession>
<keyword evidence="3" id="KW-1185">Reference proteome</keyword>
<protein>
    <recommendedName>
        <fullName evidence="4">Retrotransposon gag domain-containing protein</fullName>
    </recommendedName>
</protein>
<comment type="caution">
    <text evidence="2">The sequence shown here is derived from an EMBL/GenBank/DDBJ whole genome shotgun (WGS) entry which is preliminary data.</text>
</comment>
<feature type="compositionally biased region" description="Polar residues" evidence="1">
    <location>
        <begin position="76"/>
        <end position="89"/>
    </location>
</feature>
<proteinExistence type="predicted"/>
<dbReference type="EMBL" id="PGOL01005994">
    <property type="protein sequence ID" value="PKI34303.1"/>
    <property type="molecule type" value="Genomic_DNA"/>
</dbReference>
<evidence type="ECO:0008006" key="4">
    <source>
        <dbReference type="Google" id="ProtNLM"/>
    </source>
</evidence>
<sequence length="221" mass="24097">MGSDLLGLVVSDPFVSLGLLSESRKWAGYPMLGLLGSPNSLWAQTWIRLSLPHLAHVHLLNADQVLVAPSPRSAENRSQSSAAPDAISSTQFGGFTLTSPTMLPGKQPVKRLSYAEAQQRREKGLCFYCDEKYTFNHKCAARPKLFLFEEDTEQHNDPASDTPSDSALAEELQVQEVQSQSAISYHALAGSISPTTLRFTGYVHGTPVQVLVDGGSRHNFV</sequence>
<dbReference type="AlphaFoldDB" id="A0A2I0HRU4"/>
<reference evidence="2 3" key="1">
    <citation type="submission" date="2017-11" db="EMBL/GenBank/DDBJ databases">
        <title>De-novo sequencing of pomegranate (Punica granatum L.) genome.</title>
        <authorList>
            <person name="Akparov Z."/>
            <person name="Amiraslanov A."/>
            <person name="Hajiyeva S."/>
            <person name="Abbasov M."/>
            <person name="Kaur K."/>
            <person name="Hamwieh A."/>
            <person name="Solovyev V."/>
            <person name="Salamov A."/>
            <person name="Braich B."/>
            <person name="Kosarev P."/>
            <person name="Mahmoud A."/>
            <person name="Hajiyev E."/>
            <person name="Babayeva S."/>
            <person name="Izzatullayeva V."/>
            <person name="Mammadov A."/>
            <person name="Mammadov A."/>
            <person name="Sharifova S."/>
            <person name="Ojaghi J."/>
            <person name="Eynullazada K."/>
            <person name="Bayramov B."/>
            <person name="Abdulazimova A."/>
            <person name="Shahmuradov I."/>
        </authorList>
    </citation>
    <scope>NUCLEOTIDE SEQUENCE [LARGE SCALE GENOMIC DNA]</scope>
    <source>
        <strain evidence="3">cv. AG2017</strain>
        <tissue evidence="2">Leaf</tissue>
    </source>
</reference>
<evidence type="ECO:0000313" key="3">
    <source>
        <dbReference type="Proteomes" id="UP000233551"/>
    </source>
</evidence>
<gene>
    <name evidence="2" type="ORF">CRG98_045301</name>
</gene>
<organism evidence="2 3">
    <name type="scientific">Punica granatum</name>
    <name type="common">Pomegranate</name>
    <dbReference type="NCBI Taxonomy" id="22663"/>
    <lineage>
        <taxon>Eukaryota</taxon>
        <taxon>Viridiplantae</taxon>
        <taxon>Streptophyta</taxon>
        <taxon>Embryophyta</taxon>
        <taxon>Tracheophyta</taxon>
        <taxon>Spermatophyta</taxon>
        <taxon>Magnoliopsida</taxon>
        <taxon>eudicotyledons</taxon>
        <taxon>Gunneridae</taxon>
        <taxon>Pentapetalae</taxon>
        <taxon>rosids</taxon>
        <taxon>malvids</taxon>
        <taxon>Myrtales</taxon>
        <taxon>Lythraceae</taxon>
        <taxon>Punica</taxon>
    </lineage>
</organism>
<evidence type="ECO:0000313" key="2">
    <source>
        <dbReference type="EMBL" id="PKI34303.1"/>
    </source>
</evidence>
<evidence type="ECO:0000256" key="1">
    <source>
        <dbReference type="SAM" id="MobiDB-lite"/>
    </source>
</evidence>
<feature type="region of interest" description="Disordered" evidence="1">
    <location>
        <begin position="70"/>
        <end position="89"/>
    </location>
</feature>
<name>A0A2I0HRU4_PUNGR</name>
<dbReference type="Proteomes" id="UP000233551">
    <property type="component" value="Unassembled WGS sequence"/>
</dbReference>